<dbReference type="EMBL" id="JBIGHZ010000002">
    <property type="protein sequence ID" value="MFG6447507.1"/>
    <property type="molecule type" value="Genomic_DNA"/>
</dbReference>
<dbReference type="InterPro" id="IPR050640">
    <property type="entry name" value="Bact_2-comp_sensor_kinase"/>
</dbReference>
<dbReference type="EC" id="2.7.13.3" evidence="3"/>
<dbReference type="RefSeq" id="WP_394458914.1">
    <property type="nucleotide sequence ID" value="NZ_JBIGHZ010000002.1"/>
</dbReference>
<dbReference type="Proteomes" id="UP001606099">
    <property type="component" value="Unassembled WGS sequence"/>
</dbReference>
<gene>
    <name evidence="3" type="ORF">ACG0Z6_04525</name>
</gene>
<dbReference type="InterPro" id="IPR036890">
    <property type="entry name" value="HATPase_C_sf"/>
</dbReference>
<dbReference type="PANTHER" id="PTHR34220:SF9">
    <property type="entry name" value="SIGNAL TRANSDUCTION HISTIDINE KINASE INTERNAL REGION DOMAIN-CONTAINING PROTEIN"/>
    <property type="match status" value="1"/>
</dbReference>
<evidence type="ECO:0000256" key="1">
    <source>
        <dbReference type="SAM" id="Phobius"/>
    </source>
</evidence>
<dbReference type="SMART" id="SM00387">
    <property type="entry name" value="HATPase_c"/>
    <property type="match status" value="1"/>
</dbReference>
<feature type="transmembrane region" description="Helical" evidence="1">
    <location>
        <begin position="80"/>
        <end position="98"/>
    </location>
</feature>
<feature type="transmembrane region" description="Helical" evidence="1">
    <location>
        <begin position="39"/>
        <end position="60"/>
    </location>
</feature>
<keyword evidence="3" id="KW-0808">Transferase</keyword>
<dbReference type="GO" id="GO:0004673">
    <property type="term" value="F:protein histidine kinase activity"/>
    <property type="evidence" value="ECO:0007669"/>
    <property type="project" value="UniProtKB-EC"/>
</dbReference>
<protein>
    <submittedName>
        <fullName evidence="3">Sensor histidine kinase</fullName>
        <ecNumber evidence="3">2.7.13.3</ecNumber>
    </submittedName>
</protein>
<evidence type="ECO:0000313" key="3">
    <source>
        <dbReference type="EMBL" id="MFG6447507.1"/>
    </source>
</evidence>
<dbReference type="Gene3D" id="3.30.565.10">
    <property type="entry name" value="Histidine kinase-like ATPase, C-terminal domain"/>
    <property type="match status" value="1"/>
</dbReference>
<keyword evidence="1" id="KW-0472">Membrane</keyword>
<evidence type="ECO:0000259" key="2">
    <source>
        <dbReference type="SMART" id="SM00387"/>
    </source>
</evidence>
<dbReference type="InterPro" id="IPR010559">
    <property type="entry name" value="Sig_transdc_His_kin_internal"/>
</dbReference>
<keyword evidence="4" id="KW-1185">Reference proteome</keyword>
<accession>A0ABW7FT67</accession>
<feature type="transmembrane region" description="Helical" evidence="1">
    <location>
        <begin position="156"/>
        <end position="176"/>
    </location>
</feature>
<dbReference type="Pfam" id="PF02518">
    <property type="entry name" value="HATPase_c"/>
    <property type="match status" value="1"/>
</dbReference>
<evidence type="ECO:0000313" key="4">
    <source>
        <dbReference type="Proteomes" id="UP001606099"/>
    </source>
</evidence>
<sequence>MTTSNPPSSARPLRAQWLAFWRGFSPAMHDEVRTPAQQLVATVLFSVFMAVFFTLLWAVFNPARAAQASAWAWLSALGRNLVVSGCVGGAIHGLFALVLPRLGGHAAIRQRPSWQRSLIYAGLPMLGVALGWPLGMALSGNAPSGWFWSRSGTMSVLIALGLSACISLVVHVIYAAREREREQRRRATEAQLQLLQAQMEPHFLFNTLANVQALIEDEPARAQAMLGAFTTYLRASLQGLRQGAGTLGAELDLLRAYLAVLQQRMGPRLRVQVEVDEALLALPLPPLLLQPLVENAVHHGVEPKLEGGTVWVRAWREGERLELEVRDDGVGLGASRRGGHGLALQNLRARLAARWVDAAQLQLSPAEPGCRVRLSLPIDPPTPAHP</sequence>
<keyword evidence="3" id="KW-0418">Kinase</keyword>
<feature type="transmembrane region" description="Helical" evidence="1">
    <location>
        <begin position="118"/>
        <end position="136"/>
    </location>
</feature>
<proteinExistence type="predicted"/>
<dbReference type="Pfam" id="PF06580">
    <property type="entry name" value="His_kinase"/>
    <property type="match status" value="1"/>
</dbReference>
<dbReference type="PANTHER" id="PTHR34220">
    <property type="entry name" value="SENSOR HISTIDINE KINASE YPDA"/>
    <property type="match status" value="1"/>
</dbReference>
<dbReference type="SUPFAM" id="SSF55874">
    <property type="entry name" value="ATPase domain of HSP90 chaperone/DNA topoisomerase II/histidine kinase"/>
    <property type="match status" value="1"/>
</dbReference>
<reference evidence="3 4" key="1">
    <citation type="submission" date="2024-08" db="EMBL/GenBank/DDBJ databases">
        <authorList>
            <person name="Lu H."/>
        </authorList>
    </citation>
    <scope>NUCLEOTIDE SEQUENCE [LARGE SCALE GENOMIC DNA]</scope>
    <source>
        <strain evidence="3 4">BYS180W</strain>
    </source>
</reference>
<organism evidence="3 4">
    <name type="scientific">Roseateles rivi</name>
    <dbReference type="NCBI Taxonomy" id="3299028"/>
    <lineage>
        <taxon>Bacteria</taxon>
        <taxon>Pseudomonadati</taxon>
        <taxon>Pseudomonadota</taxon>
        <taxon>Betaproteobacteria</taxon>
        <taxon>Burkholderiales</taxon>
        <taxon>Sphaerotilaceae</taxon>
        <taxon>Roseateles</taxon>
    </lineage>
</organism>
<name>A0ABW7FT67_9BURK</name>
<comment type="caution">
    <text evidence="3">The sequence shown here is derived from an EMBL/GenBank/DDBJ whole genome shotgun (WGS) entry which is preliminary data.</text>
</comment>
<keyword evidence="1" id="KW-1133">Transmembrane helix</keyword>
<keyword evidence="1" id="KW-0812">Transmembrane</keyword>
<dbReference type="InterPro" id="IPR003594">
    <property type="entry name" value="HATPase_dom"/>
</dbReference>
<feature type="domain" description="Histidine kinase/HSP90-like ATPase" evidence="2">
    <location>
        <begin position="284"/>
        <end position="380"/>
    </location>
</feature>